<reference evidence="1 2" key="1">
    <citation type="submission" date="2019-07" db="EMBL/GenBank/DDBJ databases">
        <title>Whole genome shotgun sequence of Cellulomonas aerilata NBRC 106308.</title>
        <authorList>
            <person name="Hosoyama A."/>
            <person name="Uohara A."/>
            <person name="Ohji S."/>
            <person name="Ichikawa N."/>
        </authorList>
    </citation>
    <scope>NUCLEOTIDE SEQUENCE [LARGE SCALE GENOMIC DNA]</scope>
    <source>
        <strain evidence="1 2">NBRC 106308</strain>
    </source>
</reference>
<keyword evidence="2" id="KW-1185">Reference proteome</keyword>
<accession>A0A512DE73</accession>
<gene>
    <name evidence="1" type="ORF">CAE01nite_24970</name>
</gene>
<organism evidence="1 2">
    <name type="scientific">Cellulomonas aerilata</name>
    <dbReference type="NCBI Taxonomy" id="515326"/>
    <lineage>
        <taxon>Bacteria</taxon>
        <taxon>Bacillati</taxon>
        <taxon>Actinomycetota</taxon>
        <taxon>Actinomycetes</taxon>
        <taxon>Micrococcales</taxon>
        <taxon>Cellulomonadaceae</taxon>
        <taxon>Cellulomonas</taxon>
    </lineage>
</organism>
<evidence type="ECO:0000313" key="2">
    <source>
        <dbReference type="Proteomes" id="UP000321181"/>
    </source>
</evidence>
<name>A0A512DE73_9CELL</name>
<protein>
    <submittedName>
        <fullName evidence="1">Uncharacterized protein</fullName>
    </submittedName>
</protein>
<dbReference type="EMBL" id="BJYY01000015">
    <property type="protein sequence ID" value="GEO34772.1"/>
    <property type="molecule type" value="Genomic_DNA"/>
</dbReference>
<dbReference type="Proteomes" id="UP000321181">
    <property type="component" value="Unassembled WGS sequence"/>
</dbReference>
<sequence length="132" mass="14741">MNMSDIVRDPTDELVVFAVPQEAMQLRPDLRDDYCYWPMVSTIAAQSPLPLLGPVHEPTYQYMTRPDDLHGIELRHPCARCRASVERAAQALAGVEPGTLGICVAQCVVVYLRDIQTLDGRFSPIMRLADTV</sequence>
<dbReference type="AlphaFoldDB" id="A0A512DE73"/>
<evidence type="ECO:0000313" key="1">
    <source>
        <dbReference type="EMBL" id="GEO34772.1"/>
    </source>
</evidence>
<comment type="caution">
    <text evidence="1">The sequence shown here is derived from an EMBL/GenBank/DDBJ whole genome shotgun (WGS) entry which is preliminary data.</text>
</comment>
<proteinExistence type="predicted"/>